<evidence type="ECO:0000313" key="6">
    <source>
        <dbReference type="EMBL" id="TDK31864.1"/>
    </source>
</evidence>
<dbReference type="SUPFAM" id="SSF56281">
    <property type="entry name" value="Metallo-hydrolase/oxidoreductase"/>
    <property type="match status" value="1"/>
</dbReference>
<dbReference type="Proteomes" id="UP000295238">
    <property type="component" value="Unassembled WGS sequence"/>
</dbReference>
<dbReference type="AlphaFoldDB" id="A0A4R5UAZ4"/>
<dbReference type="RefSeq" id="WP_133317865.1">
    <property type="nucleotide sequence ID" value="NZ_SMTL01000006.1"/>
</dbReference>
<evidence type="ECO:0000256" key="2">
    <source>
        <dbReference type="ARBA" id="ARBA00022723"/>
    </source>
</evidence>
<reference evidence="6 7" key="1">
    <citation type="submission" date="2019-03" db="EMBL/GenBank/DDBJ databases">
        <title>Rhizobium sp. nov., an bacterium isolated from biocrust in Mu Us Desert.</title>
        <authorList>
            <person name="Lixiong L."/>
        </authorList>
    </citation>
    <scope>NUCLEOTIDE SEQUENCE [LARGE SCALE GENOMIC DNA]</scope>
    <source>
        <strain evidence="6 7">SPY-1</strain>
    </source>
</reference>
<dbReference type="GO" id="GO:0016787">
    <property type="term" value="F:hydrolase activity"/>
    <property type="evidence" value="ECO:0007669"/>
    <property type="project" value="UniProtKB-KW"/>
</dbReference>
<keyword evidence="7" id="KW-1185">Reference proteome</keyword>
<dbReference type="Gene3D" id="3.60.15.10">
    <property type="entry name" value="Ribonuclease Z/Hydroxyacylglutathione hydrolase-like"/>
    <property type="match status" value="1"/>
</dbReference>
<keyword evidence="3 6" id="KW-0378">Hydrolase</keyword>
<evidence type="ECO:0000256" key="1">
    <source>
        <dbReference type="ARBA" id="ARBA00007749"/>
    </source>
</evidence>
<dbReference type="SMART" id="SM00849">
    <property type="entry name" value="Lactamase_B"/>
    <property type="match status" value="1"/>
</dbReference>
<dbReference type="CDD" id="cd07720">
    <property type="entry name" value="OPHC2-like_MBL-fold"/>
    <property type="match status" value="1"/>
</dbReference>
<evidence type="ECO:0000313" key="7">
    <source>
        <dbReference type="Proteomes" id="UP000295238"/>
    </source>
</evidence>
<evidence type="ECO:0000256" key="3">
    <source>
        <dbReference type="ARBA" id="ARBA00022801"/>
    </source>
</evidence>
<comment type="caution">
    <text evidence="6">The sequence shown here is derived from an EMBL/GenBank/DDBJ whole genome shotgun (WGS) entry which is preliminary data.</text>
</comment>
<keyword evidence="2" id="KW-0479">Metal-binding</keyword>
<dbReference type="PANTHER" id="PTHR42978">
    <property type="entry name" value="QUORUM-QUENCHING LACTONASE YTNP-RELATED-RELATED"/>
    <property type="match status" value="1"/>
</dbReference>
<dbReference type="PANTHER" id="PTHR42978:SF6">
    <property type="entry name" value="QUORUM-QUENCHING LACTONASE YTNP-RELATED"/>
    <property type="match status" value="1"/>
</dbReference>
<dbReference type="Pfam" id="PF00753">
    <property type="entry name" value="Lactamase_B"/>
    <property type="match status" value="1"/>
</dbReference>
<dbReference type="GO" id="GO:0046872">
    <property type="term" value="F:metal ion binding"/>
    <property type="evidence" value="ECO:0007669"/>
    <property type="project" value="UniProtKB-KW"/>
</dbReference>
<dbReference type="InterPro" id="IPR036866">
    <property type="entry name" value="RibonucZ/Hydroxyglut_hydro"/>
</dbReference>
<protein>
    <submittedName>
        <fullName evidence="6">MBL fold metallo-hydrolase</fullName>
    </submittedName>
</protein>
<gene>
    <name evidence="6" type="ORF">E2F50_19590</name>
</gene>
<feature type="domain" description="Metallo-beta-lactamase" evidence="5">
    <location>
        <begin position="62"/>
        <end position="263"/>
    </location>
</feature>
<evidence type="ECO:0000259" key="5">
    <source>
        <dbReference type="SMART" id="SM00849"/>
    </source>
</evidence>
<dbReference type="OrthoDB" id="9773738at2"/>
<keyword evidence="4" id="KW-0862">Zinc</keyword>
<dbReference type="EMBL" id="SMTL01000006">
    <property type="protein sequence ID" value="TDK31864.1"/>
    <property type="molecule type" value="Genomic_DNA"/>
</dbReference>
<accession>A0A4R5UAZ4</accession>
<name>A0A4R5UAZ4_9HYPH</name>
<proteinExistence type="inferred from homology"/>
<dbReference type="InterPro" id="IPR051013">
    <property type="entry name" value="MBL_superfamily_lactonases"/>
</dbReference>
<organism evidence="6 7">
    <name type="scientific">Rhizobium deserti</name>
    <dbReference type="NCBI Taxonomy" id="2547961"/>
    <lineage>
        <taxon>Bacteria</taxon>
        <taxon>Pseudomonadati</taxon>
        <taxon>Pseudomonadota</taxon>
        <taxon>Alphaproteobacteria</taxon>
        <taxon>Hyphomicrobiales</taxon>
        <taxon>Rhizobiaceae</taxon>
        <taxon>Rhizobium/Agrobacterium group</taxon>
        <taxon>Rhizobium</taxon>
    </lineage>
</organism>
<dbReference type="InterPro" id="IPR001279">
    <property type="entry name" value="Metallo-B-lactamas"/>
</dbReference>
<comment type="similarity">
    <text evidence="1">Belongs to the metallo-beta-lactamase superfamily.</text>
</comment>
<sequence>MHGNSKIDTASAVHWQVGEAVMTSLSDGYVQLELGTFLKNLPLEDGVAIQRRALRGADFLLEINTYLVRSDRHGPILIDCGLGSGVTPTAGRVAQALSFVGLEPKDIETVLLTHLHGDHVFGLVDVDGKAVFENATVVLHRAEANYWLEQDLDLLADRQGAEGARRALLPYADRIVFRESGEVAPGIEMVPLPGHTPGHAGYRVGNGSQSILVWGDIVGLPHVQSQCPEAGFLTDYDGAMAVETRRIVLGMAADEGLTVAGMHIEYPGVANVIRDGSGFRLVPAQWIAHQ</sequence>
<evidence type="ECO:0000256" key="4">
    <source>
        <dbReference type="ARBA" id="ARBA00022833"/>
    </source>
</evidence>